<dbReference type="InterPro" id="IPR046335">
    <property type="entry name" value="LacI/GalR-like_sensor"/>
</dbReference>
<dbReference type="InterPro" id="IPR028082">
    <property type="entry name" value="Peripla_BP_I"/>
</dbReference>
<dbReference type="CDD" id="cd01392">
    <property type="entry name" value="HTH_LacI"/>
    <property type="match status" value="1"/>
</dbReference>
<feature type="region of interest" description="Disordered" evidence="4">
    <location>
        <begin position="364"/>
        <end position="383"/>
    </location>
</feature>
<dbReference type="Gene3D" id="3.40.50.2300">
    <property type="match status" value="3"/>
</dbReference>
<dbReference type="Proteomes" id="UP000230407">
    <property type="component" value="Unassembled WGS sequence"/>
</dbReference>
<dbReference type="SUPFAM" id="SSF47413">
    <property type="entry name" value="lambda repressor-like DNA-binding domains"/>
    <property type="match status" value="1"/>
</dbReference>
<feature type="region of interest" description="Disordered" evidence="4">
    <location>
        <begin position="156"/>
        <end position="190"/>
    </location>
</feature>
<reference evidence="6 7" key="1">
    <citation type="submission" date="2017-11" db="EMBL/GenBank/DDBJ databases">
        <title>Streptomyces carmine sp. nov., a novel actinomycete isolated from Sophora alopecuroides in Xinjiang, China.</title>
        <authorList>
            <person name="Wang Y."/>
            <person name="Luo X."/>
            <person name="Wan C."/>
            <person name="Zhang L."/>
        </authorList>
    </citation>
    <scope>NUCLEOTIDE SEQUENCE [LARGE SCALE GENOMIC DNA]</scope>
    <source>
        <strain evidence="6 7">TRM SA0054</strain>
    </source>
</reference>
<evidence type="ECO:0000256" key="1">
    <source>
        <dbReference type="ARBA" id="ARBA00023015"/>
    </source>
</evidence>
<evidence type="ECO:0000256" key="3">
    <source>
        <dbReference type="ARBA" id="ARBA00023163"/>
    </source>
</evidence>
<evidence type="ECO:0000256" key="4">
    <source>
        <dbReference type="SAM" id="MobiDB-lite"/>
    </source>
</evidence>
<proteinExistence type="predicted"/>
<keyword evidence="1" id="KW-0805">Transcription regulation</keyword>
<dbReference type="Pfam" id="PF13377">
    <property type="entry name" value="Peripla_BP_3"/>
    <property type="match status" value="1"/>
</dbReference>
<evidence type="ECO:0000313" key="7">
    <source>
        <dbReference type="Proteomes" id="UP000230407"/>
    </source>
</evidence>
<evidence type="ECO:0000259" key="5">
    <source>
        <dbReference type="PROSITE" id="PS50932"/>
    </source>
</evidence>
<dbReference type="PROSITE" id="PS00356">
    <property type="entry name" value="HTH_LACI_1"/>
    <property type="match status" value="1"/>
</dbReference>
<organism evidence="6 7">
    <name type="scientific">Streptomyces carminius</name>
    <dbReference type="NCBI Taxonomy" id="2665496"/>
    <lineage>
        <taxon>Bacteria</taxon>
        <taxon>Bacillati</taxon>
        <taxon>Actinomycetota</taxon>
        <taxon>Actinomycetes</taxon>
        <taxon>Kitasatosporales</taxon>
        <taxon>Streptomycetaceae</taxon>
        <taxon>Streptomyces</taxon>
    </lineage>
</organism>
<dbReference type="GO" id="GO:0003700">
    <property type="term" value="F:DNA-binding transcription factor activity"/>
    <property type="evidence" value="ECO:0007669"/>
    <property type="project" value="TreeGrafter"/>
</dbReference>
<dbReference type="PANTHER" id="PTHR30146">
    <property type="entry name" value="LACI-RELATED TRANSCRIPTIONAL REPRESSOR"/>
    <property type="match status" value="1"/>
</dbReference>
<keyword evidence="3" id="KW-0804">Transcription</keyword>
<dbReference type="InterPro" id="IPR000843">
    <property type="entry name" value="HTH_LacI"/>
</dbReference>
<sequence length="383" mass="38992">MAVTLADVAARAGVSAATVSRVLSGNYPVAGATRSRVLRAVEELEYVVNGPASALAAATSDLVGVLVNDIADPFFGIMASAVQSELEPGKAGRKLAVVCNTGGSPERELTYLTLLQRQRAAAVVLTGSAVEDPEHTAALAARLRRMAGAGTRVVLCGRPPLPEPGGPDGADGPGSTDGSGDADGTAAGPVTVAFDNRGGARRLTEHLLALGHRRIGCVAGPVERTTTRHRLEGHRAALAAHDPALLADADRLTVHGAYDRSSGYDGALELLRRTPDLTAVLAANDTAALGVCAALRETGLRIPGDVSVAGFDDLPFSADAAPALTTVRIPLHEAGARAGRLALGREAVPPGGMATVRTELMVRASTAPPRTGRAPVPSGGPTR</sequence>
<dbReference type="PANTHER" id="PTHR30146:SF153">
    <property type="entry name" value="LACTOSE OPERON REPRESSOR"/>
    <property type="match status" value="1"/>
</dbReference>
<keyword evidence="2" id="KW-0238">DNA-binding</keyword>
<dbReference type="EMBL" id="PGGW01000069">
    <property type="protein sequence ID" value="PJE94147.1"/>
    <property type="molecule type" value="Genomic_DNA"/>
</dbReference>
<gene>
    <name evidence="6" type="ORF">CUT44_28035</name>
</gene>
<dbReference type="SUPFAM" id="SSF53822">
    <property type="entry name" value="Periplasmic binding protein-like I"/>
    <property type="match status" value="1"/>
</dbReference>
<feature type="compositionally biased region" description="Gly residues" evidence="4">
    <location>
        <begin position="166"/>
        <end position="177"/>
    </location>
</feature>
<feature type="compositionally biased region" description="Low complexity" evidence="4">
    <location>
        <begin position="178"/>
        <end position="189"/>
    </location>
</feature>
<dbReference type="CDD" id="cd06267">
    <property type="entry name" value="PBP1_LacI_sugar_binding-like"/>
    <property type="match status" value="1"/>
</dbReference>
<keyword evidence="7" id="KW-1185">Reference proteome</keyword>
<feature type="domain" description="HTH lacI-type" evidence="5">
    <location>
        <begin position="3"/>
        <end position="57"/>
    </location>
</feature>
<dbReference type="PROSITE" id="PS50932">
    <property type="entry name" value="HTH_LACI_2"/>
    <property type="match status" value="1"/>
</dbReference>
<dbReference type="RefSeq" id="WP_100204759.1">
    <property type="nucleotide sequence ID" value="NZ_PGGW01000069.1"/>
</dbReference>
<evidence type="ECO:0000313" key="6">
    <source>
        <dbReference type="EMBL" id="PJE94147.1"/>
    </source>
</evidence>
<dbReference type="InterPro" id="IPR010982">
    <property type="entry name" value="Lambda_DNA-bd_dom_sf"/>
</dbReference>
<dbReference type="AlphaFoldDB" id="A0A2M8LQB8"/>
<dbReference type="Gene3D" id="1.10.260.40">
    <property type="entry name" value="lambda repressor-like DNA-binding domains"/>
    <property type="match status" value="1"/>
</dbReference>
<dbReference type="Pfam" id="PF00356">
    <property type="entry name" value="LacI"/>
    <property type="match status" value="1"/>
</dbReference>
<evidence type="ECO:0000256" key="2">
    <source>
        <dbReference type="ARBA" id="ARBA00023125"/>
    </source>
</evidence>
<comment type="caution">
    <text evidence="6">The sequence shown here is derived from an EMBL/GenBank/DDBJ whole genome shotgun (WGS) entry which is preliminary data.</text>
</comment>
<accession>A0A2M8LQB8</accession>
<dbReference type="SMART" id="SM00354">
    <property type="entry name" value="HTH_LACI"/>
    <property type="match status" value="1"/>
</dbReference>
<protein>
    <submittedName>
        <fullName evidence="6">LacI family transcriptional regulator</fullName>
    </submittedName>
</protein>
<name>A0A2M8LQB8_9ACTN</name>
<dbReference type="GO" id="GO:0000976">
    <property type="term" value="F:transcription cis-regulatory region binding"/>
    <property type="evidence" value="ECO:0007669"/>
    <property type="project" value="TreeGrafter"/>
</dbReference>